<feature type="transmembrane region" description="Helical" evidence="4">
    <location>
        <begin position="413"/>
        <end position="436"/>
    </location>
</feature>
<protein>
    <recommendedName>
        <fullName evidence="5">Major facilitator superfamily (MFS) profile domain-containing protein</fullName>
    </recommendedName>
</protein>
<comment type="caution">
    <text evidence="6">The sequence shown here is derived from an EMBL/GenBank/DDBJ whole genome shotgun (WGS) entry which is preliminary data.</text>
</comment>
<evidence type="ECO:0000313" key="7">
    <source>
        <dbReference type="Proteomes" id="UP001365542"/>
    </source>
</evidence>
<dbReference type="CDD" id="cd17352">
    <property type="entry name" value="MFS_MCT_SLC16"/>
    <property type="match status" value="1"/>
</dbReference>
<evidence type="ECO:0000259" key="5">
    <source>
        <dbReference type="PROSITE" id="PS50850"/>
    </source>
</evidence>
<keyword evidence="4" id="KW-1133">Transmembrane helix</keyword>
<dbReference type="GO" id="GO:0016020">
    <property type="term" value="C:membrane"/>
    <property type="evidence" value="ECO:0007669"/>
    <property type="project" value="UniProtKB-SubCell"/>
</dbReference>
<feature type="region of interest" description="Disordered" evidence="3">
    <location>
        <begin position="444"/>
        <end position="463"/>
    </location>
</feature>
<feature type="transmembrane region" description="Helical" evidence="4">
    <location>
        <begin position="213"/>
        <end position="233"/>
    </location>
</feature>
<feature type="region of interest" description="Disordered" evidence="3">
    <location>
        <begin position="24"/>
        <end position="46"/>
    </location>
</feature>
<accession>A0AAV9WWQ8</accession>
<dbReference type="InterPro" id="IPR020846">
    <property type="entry name" value="MFS_dom"/>
</dbReference>
<sequence length="463" mass="49510">MSTSTSTSASTSLERIEKEVNFEREVPTSTDVERAKEVANDSSAPVPPDGGLKAWLQVFGAFFLFLATWGFVNAFGVYQNYYATARLSGTPVTNISWIGSIQGFLLLFVGVLTGPLYDKGYFRMLLYTGTFLVVFGIMMTSIANTYWQILLAQGVCIGLGTGFLFVPSVAIIAGYFTTKRSFATGLASTGGSVGGIVYSVAFRSLVDKIGFGWSTRFLGFLTLALLVVSLVTLKPLQFPAGPRSLFLPGAFKEPAYTIASVGLLVTFMGLYIPYFHIQSYAGEILGLNRDFSYQLLTIMNVASIFGRIIPTYVADKVGPINTMIPAALGTAVLGWAWVSVRTVPSNVIFAIFYGFLSGTVVSLPPTVIASLGGKPNEIGTRMGMSFTFAATGLLIGNPVAGSLIDIPNGRFKGAQMLCGGLITAGTVFFIAARLMWRKPAVVKASTPSSTSNGDEKTADVERQ</sequence>
<keyword evidence="4" id="KW-0472">Membrane</keyword>
<comment type="similarity">
    <text evidence="2">Belongs to the major facilitator superfamily. Monocarboxylate porter (TC 2.A.1.13) family.</text>
</comment>
<evidence type="ECO:0000256" key="1">
    <source>
        <dbReference type="ARBA" id="ARBA00004141"/>
    </source>
</evidence>
<dbReference type="Proteomes" id="UP001365542">
    <property type="component" value="Unassembled WGS sequence"/>
</dbReference>
<feature type="compositionally biased region" description="Basic and acidic residues" evidence="3">
    <location>
        <begin position="453"/>
        <end position="463"/>
    </location>
</feature>
<comment type="subcellular location">
    <subcellularLocation>
        <location evidence="1">Membrane</location>
        <topology evidence="1">Multi-pass membrane protein</topology>
    </subcellularLocation>
</comment>
<evidence type="ECO:0000256" key="2">
    <source>
        <dbReference type="ARBA" id="ARBA00006727"/>
    </source>
</evidence>
<feature type="transmembrane region" description="Helical" evidence="4">
    <location>
        <begin position="320"/>
        <end position="338"/>
    </location>
</feature>
<feature type="transmembrane region" description="Helical" evidence="4">
    <location>
        <begin position="95"/>
        <end position="117"/>
    </location>
</feature>
<proteinExistence type="inferred from homology"/>
<dbReference type="PANTHER" id="PTHR11360">
    <property type="entry name" value="MONOCARBOXYLATE TRANSPORTER"/>
    <property type="match status" value="1"/>
</dbReference>
<keyword evidence="7" id="KW-1185">Reference proteome</keyword>
<feature type="transmembrane region" description="Helical" evidence="4">
    <location>
        <begin position="292"/>
        <end position="313"/>
    </location>
</feature>
<name>A0AAV9WWQ8_9PEZI</name>
<feature type="domain" description="Major facilitator superfamily (MFS) profile" evidence="5">
    <location>
        <begin position="54"/>
        <end position="443"/>
    </location>
</feature>
<organism evidence="6 7">
    <name type="scientific">Orbilia ellipsospora</name>
    <dbReference type="NCBI Taxonomy" id="2528407"/>
    <lineage>
        <taxon>Eukaryota</taxon>
        <taxon>Fungi</taxon>
        <taxon>Dikarya</taxon>
        <taxon>Ascomycota</taxon>
        <taxon>Pezizomycotina</taxon>
        <taxon>Orbiliomycetes</taxon>
        <taxon>Orbiliales</taxon>
        <taxon>Orbiliaceae</taxon>
        <taxon>Orbilia</taxon>
    </lineage>
</organism>
<gene>
    <name evidence="6" type="ORF">TWF694_004459</name>
</gene>
<feature type="transmembrane region" description="Helical" evidence="4">
    <location>
        <begin position="383"/>
        <end position="401"/>
    </location>
</feature>
<dbReference type="AlphaFoldDB" id="A0AAV9WWQ8"/>
<dbReference type="InterPro" id="IPR036259">
    <property type="entry name" value="MFS_trans_sf"/>
</dbReference>
<feature type="transmembrane region" description="Helical" evidence="4">
    <location>
        <begin position="350"/>
        <end position="371"/>
    </location>
</feature>
<dbReference type="Gene3D" id="1.20.1250.20">
    <property type="entry name" value="MFS general substrate transporter like domains"/>
    <property type="match status" value="2"/>
</dbReference>
<feature type="transmembrane region" description="Helical" evidence="4">
    <location>
        <begin position="254"/>
        <end position="272"/>
    </location>
</feature>
<dbReference type="PANTHER" id="PTHR11360:SF234">
    <property type="entry name" value="MFS-TYPE TRANSPORTER DBAD-RELATED"/>
    <property type="match status" value="1"/>
</dbReference>
<dbReference type="EMBL" id="JAVHJO010000015">
    <property type="protein sequence ID" value="KAK6527471.1"/>
    <property type="molecule type" value="Genomic_DNA"/>
</dbReference>
<feature type="compositionally biased region" description="Basic and acidic residues" evidence="3">
    <location>
        <begin position="24"/>
        <end position="39"/>
    </location>
</feature>
<feature type="transmembrane region" description="Helical" evidence="4">
    <location>
        <begin position="182"/>
        <end position="201"/>
    </location>
</feature>
<dbReference type="PROSITE" id="PS50850">
    <property type="entry name" value="MFS"/>
    <property type="match status" value="1"/>
</dbReference>
<evidence type="ECO:0000256" key="4">
    <source>
        <dbReference type="SAM" id="Phobius"/>
    </source>
</evidence>
<dbReference type="Pfam" id="PF07690">
    <property type="entry name" value="MFS_1"/>
    <property type="match status" value="1"/>
</dbReference>
<feature type="transmembrane region" description="Helical" evidence="4">
    <location>
        <begin position="54"/>
        <end position="75"/>
    </location>
</feature>
<dbReference type="GO" id="GO:0022857">
    <property type="term" value="F:transmembrane transporter activity"/>
    <property type="evidence" value="ECO:0007669"/>
    <property type="project" value="InterPro"/>
</dbReference>
<evidence type="ECO:0000313" key="6">
    <source>
        <dbReference type="EMBL" id="KAK6527471.1"/>
    </source>
</evidence>
<evidence type="ECO:0000256" key="3">
    <source>
        <dbReference type="SAM" id="MobiDB-lite"/>
    </source>
</evidence>
<dbReference type="InterPro" id="IPR011701">
    <property type="entry name" value="MFS"/>
</dbReference>
<keyword evidence="4" id="KW-0812">Transmembrane</keyword>
<dbReference type="SUPFAM" id="SSF103473">
    <property type="entry name" value="MFS general substrate transporter"/>
    <property type="match status" value="1"/>
</dbReference>
<feature type="transmembrane region" description="Helical" evidence="4">
    <location>
        <begin position="124"/>
        <end position="143"/>
    </location>
</feature>
<dbReference type="InterPro" id="IPR050327">
    <property type="entry name" value="Proton-linked_MCT"/>
</dbReference>
<feature type="transmembrane region" description="Helical" evidence="4">
    <location>
        <begin position="149"/>
        <end position="175"/>
    </location>
</feature>
<reference evidence="6 7" key="1">
    <citation type="submission" date="2019-10" db="EMBL/GenBank/DDBJ databases">
        <authorList>
            <person name="Palmer J.M."/>
        </authorList>
    </citation>
    <scope>NUCLEOTIDE SEQUENCE [LARGE SCALE GENOMIC DNA]</scope>
    <source>
        <strain evidence="6 7">TWF694</strain>
    </source>
</reference>